<evidence type="ECO:0000256" key="1">
    <source>
        <dbReference type="SAM" id="Phobius"/>
    </source>
</evidence>
<feature type="domain" description="PAS" evidence="2">
    <location>
        <begin position="340"/>
        <end position="395"/>
    </location>
</feature>
<comment type="caution">
    <text evidence="5">The sequence shown here is derived from an EMBL/GenBank/DDBJ whole genome shotgun (WGS) entry which is preliminary data.</text>
</comment>
<reference evidence="5 6" key="1">
    <citation type="submission" date="2023-07" db="EMBL/GenBank/DDBJ databases">
        <title>Sequencing the genomes of 1000 actinobacteria strains.</title>
        <authorList>
            <person name="Klenk H.-P."/>
        </authorList>
    </citation>
    <scope>NUCLEOTIDE SEQUENCE [LARGE SCALE GENOMIC DNA]</scope>
    <source>
        <strain evidence="5 6">DSM 44709</strain>
    </source>
</reference>
<keyword evidence="6" id="KW-1185">Reference proteome</keyword>
<dbReference type="Gene3D" id="3.30.70.270">
    <property type="match status" value="1"/>
</dbReference>
<feature type="domain" description="GGDEF" evidence="4">
    <location>
        <begin position="491"/>
        <end position="619"/>
    </location>
</feature>
<evidence type="ECO:0000313" key="5">
    <source>
        <dbReference type="EMBL" id="MDQ0370703.1"/>
    </source>
</evidence>
<dbReference type="InterPro" id="IPR043128">
    <property type="entry name" value="Rev_trsase/Diguanyl_cyclase"/>
</dbReference>
<feature type="domain" description="PAC" evidence="3">
    <location>
        <begin position="409"/>
        <end position="460"/>
    </location>
</feature>
<dbReference type="CDD" id="cd00130">
    <property type="entry name" value="PAS"/>
    <property type="match status" value="1"/>
</dbReference>
<protein>
    <submittedName>
        <fullName evidence="5">Diguanylate cyclase (GGDEF)-like protein/PAS domain S-box-containing protein</fullName>
    </submittedName>
</protein>
<dbReference type="GO" id="GO:0006355">
    <property type="term" value="P:regulation of DNA-templated transcription"/>
    <property type="evidence" value="ECO:0007669"/>
    <property type="project" value="InterPro"/>
</dbReference>
<dbReference type="InterPro" id="IPR052155">
    <property type="entry name" value="Biofilm_reg_signaling"/>
</dbReference>
<feature type="transmembrane region" description="Helical" evidence="1">
    <location>
        <begin position="279"/>
        <end position="299"/>
    </location>
</feature>
<proteinExistence type="predicted"/>
<dbReference type="SMART" id="SM00267">
    <property type="entry name" value="GGDEF"/>
    <property type="match status" value="1"/>
</dbReference>
<dbReference type="Proteomes" id="UP001240236">
    <property type="component" value="Unassembled WGS sequence"/>
</dbReference>
<dbReference type="PROSITE" id="PS50887">
    <property type="entry name" value="GGDEF"/>
    <property type="match status" value="1"/>
</dbReference>
<dbReference type="InterPro" id="IPR001610">
    <property type="entry name" value="PAC"/>
</dbReference>
<dbReference type="InterPro" id="IPR000700">
    <property type="entry name" value="PAS-assoc_C"/>
</dbReference>
<dbReference type="InterPro" id="IPR000014">
    <property type="entry name" value="PAS"/>
</dbReference>
<dbReference type="PROSITE" id="PS50112">
    <property type="entry name" value="PAS"/>
    <property type="match status" value="1"/>
</dbReference>
<feature type="transmembrane region" description="Helical" evidence="1">
    <location>
        <begin position="211"/>
        <end position="230"/>
    </location>
</feature>
<dbReference type="CDD" id="cd01949">
    <property type="entry name" value="GGDEF"/>
    <property type="match status" value="1"/>
</dbReference>
<evidence type="ECO:0000259" key="4">
    <source>
        <dbReference type="PROSITE" id="PS50887"/>
    </source>
</evidence>
<dbReference type="RefSeq" id="WP_307246878.1">
    <property type="nucleotide sequence ID" value="NZ_JAUSUZ010000001.1"/>
</dbReference>
<feature type="transmembrane region" description="Helical" evidence="1">
    <location>
        <begin position="77"/>
        <end position="100"/>
    </location>
</feature>
<dbReference type="InterPro" id="IPR029787">
    <property type="entry name" value="Nucleotide_cyclase"/>
</dbReference>
<keyword evidence="1" id="KW-0812">Transmembrane</keyword>
<dbReference type="SUPFAM" id="SSF55785">
    <property type="entry name" value="PYP-like sensor domain (PAS domain)"/>
    <property type="match status" value="1"/>
</dbReference>
<evidence type="ECO:0000259" key="3">
    <source>
        <dbReference type="PROSITE" id="PS50113"/>
    </source>
</evidence>
<dbReference type="SMART" id="SM00086">
    <property type="entry name" value="PAC"/>
    <property type="match status" value="1"/>
</dbReference>
<feature type="transmembrane region" description="Helical" evidence="1">
    <location>
        <begin position="177"/>
        <end position="199"/>
    </location>
</feature>
<feature type="transmembrane region" description="Helical" evidence="1">
    <location>
        <begin position="12"/>
        <end position="33"/>
    </location>
</feature>
<dbReference type="FunFam" id="3.30.70.270:FF:000001">
    <property type="entry name" value="Diguanylate cyclase domain protein"/>
    <property type="match status" value="1"/>
</dbReference>
<dbReference type="Pfam" id="PF00990">
    <property type="entry name" value="GGDEF"/>
    <property type="match status" value="1"/>
</dbReference>
<evidence type="ECO:0000259" key="2">
    <source>
        <dbReference type="PROSITE" id="PS50112"/>
    </source>
</evidence>
<keyword evidence="1" id="KW-0472">Membrane</keyword>
<dbReference type="InterPro" id="IPR013767">
    <property type="entry name" value="PAS_fold"/>
</dbReference>
<accession>A0AAE3W6C4</accession>
<feature type="transmembrane region" description="Helical" evidence="1">
    <location>
        <begin position="236"/>
        <end position="253"/>
    </location>
</feature>
<dbReference type="PANTHER" id="PTHR44757:SF2">
    <property type="entry name" value="BIOFILM ARCHITECTURE MAINTENANCE PROTEIN MBAA"/>
    <property type="match status" value="1"/>
</dbReference>
<feature type="transmembrane region" description="Helical" evidence="1">
    <location>
        <begin position="112"/>
        <end position="132"/>
    </location>
</feature>
<dbReference type="NCBIfam" id="TIGR00254">
    <property type="entry name" value="GGDEF"/>
    <property type="match status" value="1"/>
</dbReference>
<feature type="transmembrane region" description="Helical" evidence="1">
    <location>
        <begin position="144"/>
        <end position="165"/>
    </location>
</feature>
<name>A0AAE3W6C4_9ACTN</name>
<dbReference type="SMART" id="SM00091">
    <property type="entry name" value="PAS"/>
    <property type="match status" value="1"/>
</dbReference>
<dbReference type="EMBL" id="JAUSUZ010000001">
    <property type="protein sequence ID" value="MDQ0370703.1"/>
    <property type="molecule type" value="Genomic_DNA"/>
</dbReference>
<dbReference type="Pfam" id="PF00989">
    <property type="entry name" value="PAS"/>
    <property type="match status" value="1"/>
</dbReference>
<keyword evidence="1" id="KW-1133">Transmembrane helix</keyword>
<evidence type="ECO:0000313" key="6">
    <source>
        <dbReference type="Proteomes" id="UP001240236"/>
    </source>
</evidence>
<organism evidence="5 6">
    <name type="scientific">Catenuloplanes indicus</name>
    <dbReference type="NCBI Taxonomy" id="137267"/>
    <lineage>
        <taxon>Bacteria</taxon>
        <taxon>Bacillati</taxon>
        <taxon>Actinomycetota</taxon>
        <taxon>Actinomycetes</taxon>
        <taxon>Micromonosporales</taxon>
        <taxon>Micromonosporaceae</taxon>
        <taxon>Catenuloplanes</taxon>
    </lineage>
</organism>
<dbReference type="NCBIfam" id="TIGR00229">
    <property type="entry name" value="sensory_box"/>
    <property type="match status" value="1"/>
</dbReference>
<dbReference type="PROSITE" id="PS50113">
    <property type="entry name" value="PAC"/>
    <property type="match status" value="1"/>
</dbReference>
<dbReference type="InterPro" id="IPR035965">
    <property type="entry name" value="PAS-like_dom_sf"/>
</dbReference>
<sequence length="619" mass="65428">MGTGQRSVRRAALGDPLFVGLIVFSVLGTLWYVVPLADMNGALRLFWPAQVVLDVTICLTSWQIWRMAGAEPTTRRFWRSMAHATALFTVGDSCQAFLAAGADTPAEAITGGSVQLAFLAAGVCLPLWTMITHPIGAVTRGERLRFWLDAIIILAAVGAFIWVYSVSAANDGGLPRLALTVAGAAGMLICALGVLKLALGGNPPFTRTAAAIGIIGVTTTGAGIAVGGAFTDAGHYHLAMAASFVPCVLMAFAPKVQELGMRHGGATSGAVRREGRVSLLPYVAVAATYALLVSVLWSAELSPRAWGIVAGAILISTLVVARQLAALAENHALLHRIAQQEARFRALVQHASDITVVANADAVVTYASPAVQRVLGISPEALTGRPLSALLHPDDLGTLALPAGPDEVQTTQLRVRHADGSWRWLEVTRTNLLHDENVRGYICNARDVTDARAFQDQLRFDATHDALTGLANRLLFHRKLRGPAQPGDPDGLVGVLAIDLDGFKAINDTLGHHVGDEVLALVAERLRRCVRPYDTVARLGGDEFAVILSPTTEEFAAATADRIRAAVTQAAVIDGHHLQIRASVGVAIGTRTTADGLLRTADAAMYDAKRRGKSALATS</sequence>
<dbReference type="SUPFAM" id="SSF55073">
    <property type="entry name" value="Nucleotide cyclase"/>
    <property type="match status" value="1"/>
</dbReference>
<dbReference type="Gene3D" id="3.30.450.20">
    <property type="entry name" value="PAS domain"/>
    <property type="match status" value="1"/>
</dbReference>
<dbReference type="InterPro" id="IPR000160">
    <property type="entry name" value="GGDEF_dom"/>
</dbReference>
<feature type="transmembrane region" description="Helical" evidence="1">
    <location>
        <begin position="45"/>
        <end position="65"/>
    </location>
</feature>
<gene>
    <name evidence="5" type="ORF">J2S42_007372</name>
</gene>
<dbReference type="AlphaFoldDB" id="A0AAE3W6C4"/>
<feature type="transmembrane region" description="Helical" evidence="1">
    <location>
        <begin position="305"/>
        <end position="327"/>
    </location>
</feature>
<dbReference type="PANTHER" id="PTHR44757">
    <property type="entry name" value="DIGUANYLATE CYCLASE DGCP"/>
    <property type="match status" value="1"/>
</dbReference>